<protein>
    <submittedName>
        <fullName evidence="1">Uncharacterized protein</fullName>
    </submittedName>
</protein>
<sequence length="62" mass="7266">MPHFRLKQRGVVDNILQQIQFEGSTSKPATHMRGEHMLENIADRKSRGCLLFQVFIPHFLLF</sequence>
<organism evidence="1 2">
    <name type="scientific">Dreissena polymorpha</name>
    <name type="common">Zebra mussel</name>
    <name type="synonym">Mytilus polymorpha</name>
    <dbReference type="NCBI Taxonomy" id="45954"/>
    <lineage>
        <taxon>Eukaryota</taxon>
        <taxon>Metazoa</taxon>
        <taxon>Spiralia</taxon>
        <taxon>Lophotrochozoa</taxon>
        <taxon>Mollusca</taxon>
        <taxon>Bivalvia</taxon>
        <taxon>Autobranchia</taxon>
        <taxon>Heteroconchia</taxon>
        <taxon>Euheterodonta</taxon>
        <taxon>Imparidentia</taxon>
        <taxon>Neoheterodontei</taxon>
        <taxon>Myida</taxon>
        <taxon>Dreissenoidea</taxon>
        <taxon>Dreissenidae</taxon>
        <taxon>Dreissena</taxon>
    </lineage>
</organism>
<reference evidence="1" key="1">
    <citation type="journal article" date="2019" name="bioRxiv">
        <title>The Genome of the Zebra Mussel, Dreissena polymorpha: A Resource for Invasive Species Research.</title>
        <authorList>
            <person name="McCartney M.A."/>
            <person name="Auch B."/>
            <person name="Kono T."/>
            <person name="Mallez S."/>
            <person name="Zhang Y."/>
            <person name="Obille A."/>
            <person name="Becker A."/>
            <person name="Abrahante J.E."/>
            <person name="Garbe J."/>
            <person name="Badalamenti J.P."/>
            <person name="Herman A."/>
            <person name="Mangelson H."/>
            <person name="Liachko I."/>
            <person name="Sullivan S."/>
            <person name="Sone E.D."/>
            <person name="Koren S."/>
            <person name="Silverstein K.A.T."/>
            <person name="Beckman K.B."/>
            <person name="Gohl D.M."/>
        </authorList>
    </citation>
    <scope>NUCLEOTIDE SEQUENCE</scope>
    <source>
        <strain evidence="1">Duluth1</strain>
        <tissue evidence="1">Whole animal</tissue>
    </source>
</reference>
<accession>A0A9D4EAX0</accession>
<evidence type="ECO:0000313" key="2">
    <source>
        <dbReference type="Proteomes" id="UP000828390"/>
    </source>
</evidence>
<gene>
    <name evidence="1" type="ORF">DPMN_178596</name>
</gene>
<dbReference type="Proteomes" id="UP000828390">
    <property type="component" value="Unassembled WGS sequence"/>
</dbReference>
<comment type="caution">
    <text evidence="1">The sequence shown here is derived from an EMBL/GenBank/DDBJ whole genome shotgun (WGS) entry which is preliminary data.</text>
</comment>
<proteinExistence type="predicted"/>
<reference evidence="1" key="2">
    <citation type="submission" date="2020-11" db="EMBL/GenBank/DDBJ databases">
        <authorList>
            <person name="McCartney M.A."/>
            <person name="Auch B."/>
            <person name="Kono T."/>
            <person name="Mallez S."/>
            <person name="Becker A."/>
            <person name="Gohl D.M."/>
            <person name="Silverstein K.A.T."/>
            <person name="Koren S."/>
            <person name="Bechman K.B."/>
            <person name="Herman A."/>
            <person name="Abrahante J.E."/>
            <person name="Garbe J."/>
        </authorList>
    </citation>
    <scope>NUCLEOTIDE SEQUENCE</scope>
    <source>
        <strain evidence="1">Duluth1</strain>
        <tissue evidence="1">Whole animal</tissue>
    </source>
</reference>
<keyword evidence="2" id="KW-1185">Reference proteome</keyword>
<dbReference type="EMBL" id="JAIWYP010000009">
    <property type="protein sequence ID" value="KAH3777159.1"/>
    <property type="molecule type" value="Genomic_DNA"/>
</dbReference>
<dbReference type="AlphaFoldDB" id="A0A9D4EAX0"/>
<name>A0A9D4EAX0_DREPO</name>
<evidence type="ECO:0000313" key="1">
    <source>
        <dbReference type="EMBL" id="KAH3777159.1"/>
    </source>
</evidence>